<reference evidence="1 2" key="1">
    <citation type="submission" date="2016-10" db="EMBL/GenBank/DDBJ databases">
        <authorList>
            <person name="de Groot N.N."/>
        </authorList>
    </citation>
    <scope>NUCLEOTIDE SEQUENCE [LARGE SCALE GENOMIC DNA]</scope>
    <source>
        <strain evidence="1 2">DSM 43941</strain>
    </source>
</reference>
<keyword evidence="2" id="KW-1185">Reference proteome</keyword>
<dbReference type="EMBL" id="LT629758">
    <property type="protein sequence ID" value="SDT74425.1"/>
    <property type="molecule type" value="Genomic_DNA"/>
</dbReference>
<sequence length="436" mass="48821">MSQPCLVCHYRNAETVCADDRHLLAKQLSDIPRKLVALALQIMPGTDMDSPRVATSRVEAPLPVRLDALSLLAAGSEQVTSPMHPLIRRWSVTTTIHVQTVVRGETITEQRRIPQWFSEPVYDADGKPVLVPDDDQIGSIPPREWLDMTVRAWRAQLGHRVPARTSKAITARLGGKHPPVTIWPAPRRPRSRPLTRREQVQAALHLLHTPAGQHTFCLLRTIQASLHRPQQPPPPVEPIDPLAADIQHRFGTPATSQSVTWDVKYLLTWLDTACDRDLGIAEFAAELGAVTAELARALGEEPAQTRIGRCPAFLLEEHPTGHDEPPAVSRRPCGAELRHEPGWAQVPCPRCHSVWEVRGPAAIRTAREIRRVWPIDRHRRYTADEIDGLPYPRCPTCSVQVTVRWREVTDPRDKTRTWQPASARCENGCEAAGRTL</sequence>
<name>A0A1H2CV98_9ACTN</name>
<dbReference type="AlphaFoldDB" id="A0A1H2CV98"/>
<proteinExistence type="predicted"/>
<evidence type="ECO:0000313" key="2">
    <source>
        <dbReference type="Proteomes" id="UP000198688"/>
    </source>
</evidence>
<dbReference type="STRING" id="113562.SAMN04489716_6978"/>
<gene>
    <name evidence="1" type="ORF">SAMN04489716_6978</name>
</gene>
<protein>
    <submittedName>
        <fullName evidence="1">Uncharacterized protein</fullName>
    </submittedName>
</protein>
<accession>A0A1H2CV98</accession>
<evidence type="ECO:0000313" key="1">
    <source>
        <dbReference type="EMBL" id="SDT74425.1"/>
    </source>
</evidence>
<dbReference type="Proteomes" id="UP000198688">
    <property type="component" value="Chromosome I"/>
</dbReference>
<organism evidence="1 2">
    <name type="scientific">Actinoplanes derwentensis</name>
    <dbReference type="NCBI Taxonomy" id="113562"/>
    <lineage>
        <taxon>Bacteria</taxon>
        <taxon>Bacillati</taxon>
        <taxon>Actinomycetota</taxon>
        <taxon>Actinomycetes</taxon>
        <taxon>Micromonosporales</taxon>
        <taxon>Micromonosporaceae</taxon>
        <taxon>Actinoplanes</taxon>
    </lineage>
</organism>